<organism evidence="1 2">
    <name type="scientific">Pandoraea pnomenusa</name>
    <dbReference type="NCBI Taxonomy" id="93220"/>
    <lineage>
        <taxon>Bacteria</taxon>
        <taxon>Pseudomonadati</taxon>
        <taxon>Pseudomonadota</taxon>
        <taxon>Betaproteobacteria</taxon>
        <taxon>Burkholderiales</taxon>
        <taxon>Burkholderiaceae</taxon>
        <taxon>Pandoraea</taxon>
    </lineage>
</organism>
<dbReference type="GO" id="GO:0004497">
    <property type="term" value="F:monooxygenase activity"/>
    <property type="evidence" value="ECO:0007669"/>
    <property type="project" value="UniProtKB-KW"/>
</dbReference>
<dbReference type="Gene3D" id="3.20.20.70">
    <property type="entry name" value="Aldolase class I"/>
    <property type="match status" value="1"/>
</dbReference>
<keyword evidence="1" id="KW-0560">Oxidoreductase</keyword>
<proteinExistence type="predicted"/>
<dbReference type="RefSeq" id="WP_155765752.1">
    <property type="nucleotide sequence ID" value="NZ_CP009553.3"/>
</dbReference>
<name>A0A378YDD7_9BURK</name>
<accession>A0A378YDD7</accession>
<dbReference type="InterPro" id="IPR013785">
    <property type="entry name" value="Aldolase_TIM"/>
</dbReference>
<protein>
    <submittedName>
        <fullName evidence="1">Nitronate monooxygenase</fullName>
    </submittedName>
</protein>
<evidence type="ECO:0000313" key="1">
    <source>
        <dbReference type="EMBL" id="SUA74427.1"/>
    </source>
</evidence>
<keyword evidence="1" id="KW-0503">Monooxygenase</keyword>
<gene>
    <name evidence="1" type="ORF">NCTC13160_00308</name>
</gene>
<dbReference type="AlphaFoldDB" id="A0A378YDD7"/>
<dbReference type="EMBL" id="UGSG01000001">
    <property type="protein sequence ID" value="SUA74427.1"/>
    <property type="molecule type" value="Genomic_DNA"/>
</dbReference>
<reference evidence="1 2" key="1">
    <citation type="submission" date="2018-06" db="EMBL/GenBank/DDBJ databases">
        <authorList>
            <consortium name="Pathogen Informatics"/>
            <person name="Doyle S."/>
        </authorList>
    </citation>
    <scope>NUCLEOTIDE SEQUENCE [LARGE SCALE GENOMIC DNA]</scope>
    <source>
        <strain evidence="1 2">NCTC13160</strain>
    </source>
</reference>
<dbReference type="SUPFAM" id="SSF51412">
    <property type="entry name" value="Inosine monophosphate dehydrogenase (IMPDH)"/>
    <property type="match status" value="1"/>
</dbReference>
<sequence>MSPTLRITRRPGLSTPIIQAPMAVASTPALGAAAFNAGSLGSLAVGDMDATA</sequence>
<evidence type="ECO:0000313" key="2">
    <source>
        <dbReference type="Proteomes" id="UP000254573"/>
    </source>
</evidence>
<dbReference type="Proteomes" id="UP000254573">
    <property type="component" value="Unassembled WGS sequence"/>
</dbReference>